<dbReference type="CDD" id="cd05233">
    <property type="entry name" value="SDR_c"/>
    <property type="match status" value="1"/>
</dbReference>
<organism evidence="3">
    <name type="scientific">marine metagenome</name>
    <dbReference type="NCBI Taxonomy" id="408172"/>
    <lineage>
        <taxon>unclassified sequences</taxon>
        <taxon>metagenomes</taxon>
        <taxon>ecological metagenomes</taxon>
    </lineage>
</organism>
<accession>A0A382CA11</accession>
<dbReference type="FunFam" id="3.40.50.720:FF:000084">
    <property type="entry name" value="Short-chain dehydrogenase reductase"/>
    <property type="match status" value="1"/>
</dbReference>
<dbReference type="Gene3D" id="3.40.50.720">
    <property type="entry name" value="NAD(P)-binding Rossmann-like Domain"/>
    <property type="match status" value="1"/>
</dbReference>
<dbReference type="PANTHER" id="PTHR42760:SF133">
    <property type="entry name" value="3-OXOACYL-[ACYL-CARRIER-PROTEIN] REDUCTASE"/>
    <property type="match status" value="1"/>
</dbReference>
<dbReference type="EMBL" id="UINC01033442">
    <property type="protein sequence ID" value="SVB22744.1"/>
    <property type="molecule type" value="Genomic_DNA"/>
</dbReference>
<evidence type="ECO:0000256" key="1">
    <source>
        <dbReference type="ARBA" id="ARBA00006484"/>
    </source>
</evidence>
<proteinExistence type="inferred from homology"/>
<dbReference type="GO" id="GO:0016616">
    <property type="term" value="F:oxidoreductase activity, acting on the CH-OH group of donors, NAD or NADP as acceptor"/>
    <property type="evidence" value="ECO:0007669"/>
    <property type="project" value="TreeGrafter"/>
</dbReference>
<name>A0A382CA11_9ZZZZ</name>
<comment type="similarity">
    <text evidence="1">Belongs to the short-chain dehydrogenases/reductases (SDR) family.</text>
</comment>
<dbReference type="InterPro" id="IPR002347">
    <property type="entry name" value="SDR_fam"/>
</dbReference>
<sequence>VSLNGEIGLVTGAGSGIGRAAAIELARDGAHVALVDINHEALDETTDIVRQLDRRAVSIQADLRSVAEIDRMVGEAVGALGGVDILVNSAGVTWLRDFLDITEDDWDRIVQINAKGAFFCMQRVAKEMIHQGRGGRIVNMSSIAGKGSPGTSNVAYSASKGAVISMTLSAARLLSTYDINVNAVCPGGTNTPMFAGVNADRSDLAGVSKEELEKEKVKSVPLGRYNEPEDVAAMILFLAGPGSRNITGQTINVDGGLVMQ</sequence>
<dbReference type="SUPFAM" id="SSF51735">
    <property type="entry name" value="NAD(P)-binding Rossmann-fold domains"/>
    <property type="match status" value="1"/>
</dbReference>
<dbReference type="NCBIfam" id="NF005559">
    <property type="entry name" value="PRK07231.1"/>
    <property type="match status" value="1"/>
</dbReference>
<dbReference type="Pfam" id="PF13561">
    <property type="entry name" value="adh_short_C2"/>
    <property type="match status" value="1"/>
</dbReference>
<dbReference type="InterPro" id="IPR036291">
    <property type="entry name" value="NAD(P)-bd_dom_sf"/>
</dbReference>
<dbReference type="PANTHER" id="PTHR42760">
    <property type="entry name" value="SHORT-CHAIN DEHYDROGENASES/REDUCTASES FAMILY MEMBER"/>
    <property type="match status" value="1"/>
</dbReference>
<dbReference type="AlphaFoldDB" id="A0A382CA11"/>
<reference evidence="3" key="1">
    <citation type="submission" date="2018-05" db="EMBL/GenBank/DDBJ databases">
        <authorList>
            <person name="Lanie J.A."/>
            <person name="Ng W.-L."/>
            <person name="Kazmierczak K.M."/>
            <person name="Andrzejewski T.M."/>
            <person name="Davidsen T.M."/>
            <person name="Wayne K.J."/>
            <person name="Tettelin H."/>
            <person name="Glass J.I."/>
            <person name="Rusch D."/>
            <person name="Podicherti R."/>
            <person name="Tsui H.-C.T."/>
            <person name="Winkler M.E."/>
        </authorList>
    </citation>
    <scope>NUCLEOTIDE SEQUENCE</scope>
</reference>
<keyword evidence="2" id="KW-0560">Oxidoreductase</keyword>
<dbReference type="InterPro" id="IPR020904">
    <property type="entry name" value="Sc_DH/Rdtase_CS"/>
</dbReference>
<dbReference type="PRINTS" id="PR00081">
    <property type="entry name" value="GDHRDH"/>
</dbReference>
<dbReference type="GO" id="GO:0006633">
    <property type="term" value="P:fatty acid biosynthetic process"/>
    <property type="evidence" value="ECO:0007669"/>
    <property type="project" value="TreeGrafter"/>
</dbReference>
<protein>
    <submittedName>
        <fullName evidence="3">Uncharacterized protein</fullName>
    </submittedName>
</protein>
<dbReference type="PROSITE" id="PS00061">
    <property type="entry name" value="ADH_SHORT"/>
    <property type="match status" value="1"/>
</dbReference>
<evidence type="ECO:0000256" key="2">
    <source>
        <dbReference type="ARBA" id="ARBA00023002"/>
    </source>
</evidence>
<gene>
    <name evidence="3" type="ORF">METZ01_LOCUS175598</name>
</gene>
<dbReference type="PRINTS" id="PR00080">
    <property type="entry name" value="SDRFAMILY"/>
</dbReference>
<evidence type="ECO:0000313" key="3">
    <source>
        <dbReference type="EMBL" id="SVB22744.1"/>
    </source>
</evidence>
<dbReference type="GO" id="GO:0048038">
    <property type="term" value="F:quinone binding"/>
    <property type="evidence" value="ECO:0007669"/>
    <property type="project" value="TreeGrafter"/>
</dbReference>
<feature type="non-terminal residue" evidence="3">
    <location>
        <position position="1"/>
    </location>
</feature>